<protein>
    <submittedName>
        <fullName evidence="1">Uncharacterized protein</fullName>
    </submittedName>
</protein>
<dbReference type="EMBL" id="GEZM01018384">
    <property type="protein sequence ID" value="JAV90240.1"/>
    <property type="molecule type" value="Transcribed_RNA"/>
</dbReference>
<sequence length="147" mass="17550">MDKRTKEHRKYKDVKPPKLLFMEFNDHDEREVVSEVQVKDPLKAYNQSVMYNYIKTEHSYQYLELEDSKIRIDYLTKRLNNQSHKMILSQQKIRRLQKVINSLYATISEIKTELQNCRSLNICKGGFSDLIKGNHKTTKRIKSKTLL</sequence>
<dbReference type="EMBL" id="GEZM01018372">
    <property type="protein sequence ID" value="JAV90300.1"/>
    <property type="molecule type" value="Transcribed_RNA"/>
</dbReference>
<dbReference type="EMBL" id="GEZM01018387">
    <property type="protein sequence ID" value="JAV90214.1"/>
    <property type="molecule type" value="Transcribed_RNA"/>
</dbReference>
<accession>A0A1Y1MYR0</accession>
<dbReference type="EMBL" id="GEZM01018385">
    <property type="protein sequence ID" value="JAV90231.1"/>
    <property type="molecule type" value="Transcribed_RNA"/>
</dbReference>
<proteinExistence type="predicted"/>
<dbReference type="EMBL" id="GEZM01018377">
    <property type="protein sequence ID" value="JAV90286.1"/>
    <property type="molecule type" value="Transcribed_RNA"/>
</dbReference>
<dbReference type="EMBL" id="GEZM01018382">
    <property type="protein sequence ID" value="JAV90252.1"/>
    <property type="molecule type" value="Transcribed_RNA"/>
</dbReference>
<organism evidence="1">
    <name type="scientific">Photinus pyralis</name>
    <name type="common">Common eastern firefly</name>
    <name type="synonym">Lampyris pyralis</name>
    <dbReference type="NCBI Taxonomy" id="7054"/>
    <lineage>
        <taxon>Eukaryota</taxon>
        <taxon>Metazoa</taxon>
        <taxon>Ecdysozoa</taxon>
        <taxon>Arthropoda</taxon>
        <taxon>Hexapoda</taxon>
        <taxon>Insecta</taxon>
        <taxon>Pterygota</taxon>
        <taxon>Neoptera</taxon>
        <taxon>Endopterygota</taxon>
        <taxon>Coleoptera</taxon>
        <taxon>Polyphaga</taxon>
        <taxon>Elateriformia</taxon>
        <taxon>Elateroidea</taxon>
        <taxon>Lampyridae</taxon>
        <taxon>Lampyrinae</taxon>
        <taxon>Photinus</taxon>
    </lineage>
</organism>
<dbReference type="EMBL" id="GEZM01018379">
    <property type="protein sequence ID" value="JAV90268.1"/>
    <property type="molecule type" value="Transcribed_RNA"/>
</dbReference>
<dbReference type="EMBL" id="GEZM01018376">
    <property type="protein sequence ID" value="JAV90288.1"/>
    <property type="molecule type" value="Transcribed_RNA"/>
</dbReference>
<dbReference type="AlphaFoldDB" id="A0A1Y1MYR0"/>
<dbReference type="EMBL" id="GEZM01018381">
    <property type="protein sequence ID" value="JAV90261.1"/>
    <property type="molecule type" value="Transcribed_RNA"/>
</dbReference>
<name>A0A1Y1MYR0_PHOPY</name>
<dbReference type="EMBL" id="GEZM01018378">
    <property type="protein sequence ID" value="JAV90272.1"/>
    <property type="molecule type" value="Transcribed_RNA"/>
</dbReference>
<dbReference type="EMBL" id="GEZM01018375">
    <property type="protein sequence ID" value="JAV90296.1"/>
    <property type="molecule type" value="Transcribed_RNA"/>
</dbReference>
<dbReference type="EMBL" id="GEZM01018386">
    <property type="protein sequence ID" value="JAV90217.1"/>
    <property type="molecule type" value="Transcribed_RNA"/>
</dbReference>
<dbReference type="EMBL" id="GEZM01018383">
    <property type="protein sequence ID" value="JAV90243.1"/>
    <property type="molecule type" value="Transcribed_RNA"/>
</dbReference>
<evidence type="ECO:0000313" key="1">
    <source>
        <dbReference type="EMBL" id="JAV90288.1"/>
    </source>
</evidence>
<reference evidence="1" key="1">
    <citation type="journal article" date="2016" name="Sci. Rep.">
        <title>Molecular characterization of firefly nuptial gifts: a multi-omics approach sheds light on postcopulatory sexual selection.</title>
        <authorList>
            <person name="Al-Wathiqui N."/>
            <person name="Fallon T.R."/>
            <person name="South A."/>
            <person name="Weng J.K."/>
            <person name="Lewis S.M."/>
        </authorList>
    </citation>
    <scope>NUCLEOTIDE SEQUENCE</scope>
</reference>